<evidence type="ECO:0000256" key="12">
    <source>
        <dbReference type="ARBA" id="ARBA00060592"/>
    </source>
</evidence>
<dbReference type="Proteomes" id="UP000515743">
    <property type="component" value="Chromosome"/>
</dbReference>
<evidence type="ECO:0000256" key="11">
    <source>
        <dbReference type="ARBA" id="ARBA00023316"/>
    </source>
</evidence>
<dbReference type="CDD" id="cd16913">
    <property type="entry name" value="YkuD_like"/>
    <property type="match status" value="1"/>
</dbReference>
<keyword evidence="7" id="KW-0472">Membrane</keyword>
<evidence type="ECO:0000256" key="14">
    <source>
        <dbReference type="SAM" id="MobiDB-lite"/>
    </source>
</evidence>
<feature type="active site" description="Proton donor/acceptor" evidence="13">
    <location>
        <position position="324"/>
    </location>
</feature>
<dbReference type="EMBL" id="CP059404">
    <property type="protein sequence ID" value="QNE90481.1"/>
    <property type="molecule type" value="Genomic_DNA"/>
</dbReference>
<keyword evidence="10" id="KW-0012">Acyltransferase</keyword>
<dbReference type="GO" id="GO:0018104">
    <property type="term" value="P:peptidoglycan-protein cross-linking"/>
    <property type="evidence" value="ECO:0007669"/>
    <property type="project" value="TreeGrafter"/>
</dbReference>
<keyword evidence="17" id="KW-1185">Reference proteome</keyword>
<keyword evidence="8" id="KW-0564">Palmitate</keyword>
<dbReference type="Gene3D" id="2.60.40.3780">
    <property type="match status" value="1"/>
</dbReference>
<evidence type="ECO:0000259" key="15">
    <source>
        <dbReference type="PROSITE" id="PS52029"/>
    </source>
</evidence>
<dbReference type="SUPFAM" id="SSF141523">
    <property type="entry name" value="L,D-transpeptidase catalytic domain-like"/>
    <property type="match status" value="1"/>
</dbReference>
<comment type="pathway">
    <text evidence="12">Glycan biosynthesis.</text>
</comment>
<dbReference type="InterPro" id="IPR050979">
    <property type="entry name" value="LD-transpeptidase"/>
</dbReference>
<evidence type="ECO:0000256" key="2">
    <source>
        <dbReference type="ARBA" id="ARBA00022475"/>
    </source>
</evidence>
<protein>
    <submittedName>
        <fullName evidence="16">L,D-transpeptidase</fullName>
    </submittedName>
</protein>
<dbReference type="InterPro" id="IPR041280">
    <property type="entry name" value="Big_10"/>
</dbReference>
<name>A0A7G7CSB5_9CORY</name>
<dbReference type="GO" id="GO:0016746">
    <property type="term" value="F:acyltransferase activity"/>
    <property type="evidence" value="ECO:0007669"/>
    <property type="project" value="UniProtKB-KW"/>
</dbReference>
<evidence type="ECO:0000256" key="4">
    <source>
        <dbReference type="ARBA" id="ARBA00022729"/>
    </source>
</evidence>
<dbReference type="GO" id="GO:0008360">
    <property type="term" value="P:regulation of cell shape"/>
    <property type="evidence" value="ECO:0007669"/>
    <property type="project" value="UniProtKB-UniRule"/>
</dbReference>
<dbReference type="GO" id="GO:0071555">
    <property type="term" value="P:cell wall organization"/>
    <property type="evidence" value="ECO:0007669"/>
    <property type="project" value="UniProtKB-UniRule"/>
</dbReference>
<dbReference type="Gene3D" id="2.40.440.10">
    <property type="entry name" value="L,D-transpeptidase catalytic domain-like"/>
    <property type="match status" value="1"/>
</dbReference>
<dbReference type="KEGG" id="cik:H0194_03420"/>
<dbReference type="Gene3D" id="2.60.40.3710">
    <property type="match status" value="1"/>
</dbReference>
<dbReference type="InterPro" id="IPR038063">
    <property type="entry name" value="Transpep_catalytic_dom"/>
</dbReference>
<keyword evidence="11 13" id="KW-0961">Cell wall biogenesis/degradation</keyword>
<keyword evidence="2" id="KW-1003">Cell membrane</keyword>
<dbReference type="PROSITE" id="PS52029">
    <property type="entry name" value="LD_TPASE"/>
    <property type="match status" value="1"/>
</dbReference>
<proteinExistence type="predicted"/>
<evidence type="ECO:0000256" key="1">
    <source>
        <dbReference type="ARBA" id="ARBA00004752"/>
    </source>
</evidence>
<dbReference type="Pfam" id="PF03734">
    <property type="entry name" value="YkuD"/>
    <property type="match status" value="1"/>
</dbReference>
<keyword evidence="4" id="KW-0732">Signal</keyword>
<evidence type="ECO:0000256" key="10">
    <source>
        <dbReference type="ARBA" id="ARBA00023315"/>
    </source>
</evidence>
<feature type="compositionally biased region" description="Basic and acidic residues" evidence="14">
    <location>
        <begin position="34"/>
        <end position="54"/>
    </location>
</feature>
<dbReference type="PANTHER" id="PTHR30582:SF2">
    <property type="entry name" value="L,D-TRANSPEPTIDASE YCIB-RELATED"/>
    <property type="match status" value="1"/>
</dbReference>
<dbReference type="PANTHER" id="PTHR30582">
    <property type="entry name" value="L,D-TRANSPEPTIDASE"/>
    <property type="match status" value="1"/>
</dbReference>
<organism evidence="16 17">
    <name type="scientific">Corynebacterium incognita</name>
    <dbReference type="NCBI Taxonomy" id="2754725"/>
    <lineage>
        <taxon>Bacteria</taxon>
        <taxon>Bacillati</taxon>
        <taxon>Actinomycetota</taxon>
        <taxon>Actinomycetes</taxon>
        <taxon>Mycobacteriales</taxon>
        <taxon>Corynebacteriaceae</taxon>
        <taxon>Corynebacterium</taxon>
    </lineage>
</organism>
<feature type="active site" description="Nucleophile" evidence="13">
    <location>
        <position position="342"/>
    </location>
</feature>
<keyword evidence="3" id="KW-0808">Transferase</keyword>
<evidence type="ECO:0000313" key="16">
    <source>
        <dbReference type="EMBL" id="QNE90481.1"/>
    </source>
</evidence>
<dbReference type="FunFam" id="2.40.440.10:FF:000005">
    <property type="entry name" value="L,D-transpeptidase 2"/>
    <property type="match status" value="1"/>
</dbReference>
<evidence type="ECO:0000256" key="6">
    <source>
        <dbReference type="ARBA" id="ARBA00022984"/>
    </source>
</evidence>
<evidence type="ECO:0000256" key="5">
    <source>
        <dbReference type="ARBA" id="ARBA00022960"/>
    </source>
</evidence>
<evidence type="ECO:0000313" key="17">
    <source>
        <dbReference type="Proteomes" id="UP000515743"/>
    </source>
</evidence>
<evidence type="ECO:0000256" key="3">
    <source>
        <dbReference type="ARBA" id="ARBA00022679"/>
    </source>
</evidence>
<dbReference type="CDD" id="cd13432">
    <property type="entry name" value="LDT_IgD_like_2"/>
    <property type="match status" value="1"/>
</dbReference>
<comment type="pathway">
    <text evidence="1 13">Cell wall biogenesis; peptidoglycan biosynthesis.</text>
</comment>
<sequence>MEREDNADELSPAAKAESLGAESSARTAPDAEEGAERDGKVDKDSADVKAKAPEISVKDGAKDVDPLVPVTVTSRGKGLKTVTMTNESGKVIAEKLSADGMVWSTDEELGYSRTYTIVAVDENGRKSTATFKTPVVNGTTAVSLSPLPGSTVGVGQTIAFRFAAPMTDRKKAQEALEIKTSPEVDGAFYWVNDYEVRWRPKKYWQPGTKVKVTANIKGKDLGGGIYGTENNKTDFTIGDRVVTRINDATKTMTVFKNGKALRTIPVSLGRDGEFATPNGVYMIGDEHEQLLMDSTTFGLALDQGGYKTNVQFATQMSYSGIYVHAAPWSEWAQGSQNTSHGCVNVTTEAAQWFQSVVKRGDIVEVSNTSGPQLSGFDGLGDWNIPWSEWKKGNATSGSR</sequence>
<keyword evidence="9" id="KW-0449">Lipoprotein</keyword>
<dbReference type="InterPro" id="IPR005490">
    <property type="entry name" value="LD_TPept_cat_dom"/>
</dbReference>
<evidence type="ECO:0000256" key="9">
    <source>
        <dbReference type="ARBA" id="ARBA00023288"/>
    </source>
</evidence>
<reference evidence="16 17" key="1">
    <citation type="submission" date="2020-07" db="EMBL/GenBank/DDBJ databases">
        <title>Complete genome and description of Corynebacterium incognita strain Marseille-Q3630 sp. nov.</title>
        <authorList>
            <person name="Boxberger M."/>
        </authorList>
    </citation>
    <scope>NUCLEOTIDE SEQUENCE [LARGE SCALE GENOMIC DNA]</scope>
    <source>
        <strain evidence="16 17">Marseille-Q3630</strain>
    </source>
</reference>
<dbReference type="AlphaFoldDB" id="A0A7G7CSB5"/>
<dbReference type="UniPathway" id="UPA00219"/>
<accession>A0A7G7CSB5</accession>
<keyword evidence="5 13" id="KW-0133">Cell shape</keyword>
<keyword evidence="6 13" id="KW-0573">Peptidoglycan synthesis</keyword>
<evidence type="ECO:0000256" key="13">
    <source>
        <dbReference type="PROSITE-ProRule" id="PRU01373"/>
    </source>
</evidence>
<evidence type="ECO:0000256" key="8">
    <source>
        <dbReference type="ARBA" id="ARBA00023139"/>
    </source>
</evidence>
<dbReference type="GO" id="GO:0071972">
    <property type="term" value="F:peptidoglycan L,D-transpeptidase activity"/>
    <property type="evidence" value="ECO:0007669"/>
    <property type="project" value="TreeGrafter"/>
</dbReference>
<gene>
    <name evidence="16" type="ORF">H0194_03420</name>
</gene>
<evidence type="ECO:0000256" key="7">
    <source>
        <dbReference type="ARBA" id="ARBA00023136"/>
    </source>
</evidence>
<feature type="domain" description="L,D-TPase catalytic" evidence="15">
    <location>
        <begin position="241"/>
        <end position="366"/>
    </location>
</feature>
<dbReference type="GO" id="GO:0005576">
    <property type="term" value="C:extracellular region"/>
    <property type="evidence" value="ECO:0007669"/>
    <property type="project" value="TreeGrafter"/>
</dbReference>
<feature type="region of interest" description="Disordered" evidence="14">
    <location>
        <begin position="1"/>
        <end position="54"/>
    </location>
</feature>
<dbReference type="Pfam" id="PF17964">
    <property type="entry name" value="Big_10"/>
    <property type="match status" value="1"/>
</dbReference>